<comment type="similarity">
    <text evidence="7">Belongs to the RNA polymerase beta' chain family.</text>
</comment>
<feature type="domain" description="RNA polymerase N-terminal" evidence="8">
    <location>
        <begin position="353"/>
        <end position="635"/>
    </location>
</feature>
<protein>
    <recommendedName>
        <fullName evidence="7">DNA-directed RNA polymerase subunit</fullName>
        <ecNumber evidence="7">2.7.7.6</ecNumber>
    </recommendedName>
</protein>
<evidence type="ECO:0000256" key="1">
    <source>
        <dbReference type="ARBA" id="ARBA00004026"/>
    </source>
</evidence>
<keyword evidence="9" id="KW-0934">Plastid</keyword>
<dbReference type="GO" id="GO:0000428">
    <property type="term" value="C:DNA-directed RNA polymerase complex"/>
    <property type="evidence" value="ECO:0007669"/>
    <property type="project" value="UniProtKB-KW"/>
</dbReference>
<comment type="function">
    <text evidence="1 7">DNA-dependent RNA polymerase catalyzes the transcription of DNA into RNA using the four ribonucleoside triphosphates as substrates.</text>
</comment>
<evidence type="ECO:0000256" key="7">
    <source>
        <dbReference type="RuleBase" id="RU004279"/>
    </source>
</evidence>
<dbReference type="EMBL" id="MT872223">
    <property type="protein sequence ID" value="QRG32062.1"/>
    <property type="molecule type" value="Genomic_DNA"/>
</dbReference>
<evidence type="ECO:0000259" key="8">
    <source>
        <dbReference type="SMART" id="SM00663"/>
    </source>
</evidence>
<dbReference type="GO" id="GO:0003677">
    <property type="term" value="F:DNA binding"/>
    <property type="evidence" value="ECO:0007669"/>
    <property type="project" value="InterPro"/>
</dbReference>
<sequence length="752" mass="86558">MSQKKTIPIKNHDNETNLLFDNRVIKRKSLKNSRTISSQTNRNRFEMVGVKLASPQKIREWSERKLPNGEIVGEIRKPDTMNYRTGRPEPDGLLCEKIFGPLKSWECGCGQYKFRPKTKPFYCPSCGVEVTESHVRRHRMGHVALNYPITHTWYLKGSPSYLSIILDQPLKDLETIVYLVEEEKTLEELENEARESVKRLLGPNIQTEDSKSDETEEIELDKWVSEWLKTSNATTQNLINDNENSLFLELNKEDLRNKLTNSKNLEVPRVKKLLNRQKRPTTYQEWVDEEVNALLLANHGSKKILNMLESLNLKEEVKHVRTELFQSSISKRDRLLKRLRLLETFLATKTDPSWMVLTVLPVLPPALRPVFELPNGTYMSSEFNEHYRRIVMRNNRLLRFCEQIVPDFVVINEKILIQDAVDDLIDNGSRFGRDSYGPRNKPLRCLNDLIAGKEGRFRQNLLGKRVDYSGRSVIVVGPTLMLDQCALPYEMALNLFGPYLIYKIREIIPRARELDTSDLTSALQRNYPIVWTLLTLIVSVSLVLLNRAPTLHRLGIQAFRPILTTGRAIQLHPLVCAGFNADFDGDQMGVHLPLTRKTQLEAYRMLSSNNLLSPANGRPLLTPSQDIVLGWYYITTRTLPNRKGGNRYFTSFSKISEALEHGTISLHSTVWIKYSGKLTGITKKEKNLIRKETLIHNKTLEIFDDIQIIRDPNNKIISSYIRTTPGRILINELLAAAIYARPIGLNKHTKEL</sequence>
<keyword evidence="2 7" id="KW-0240">DNA-directed RNA polymerase</keyword>
<evidence type="ECO:0000256" key="3">
    <source>
        <dbReference type="ARBA" id="ARBA00022679"/>
    </source>
</evidence>
<dbReference type="SUPFAM" id="SSF64484">
    <property type="entry name" value="beta and beta-prime subunits of DNA dependent RNA-polymerase"/>
    <property type="match status" value="1"/>
</dbReference>
<dbReference type="Gene3D" id="2.40.40.20">
    <property type="match status" value="1"/>
</dbReference>
<dbReference type="InterPro" id="IPR007080">
    <property type="entry name" value="RNA_pol_Rpb1_1"/>
</dbReference>
<keyword evidence="5 7" id="KW-0804">Transcription</keyword>
<dbReference type="Pfam" id="PF04983">
    <property type="entry name" value="RNA_pol_Rpb1_3"/>
    <property type="match status" value="1"/>
</dbReference>
<dbReference type="InterPro" id="IPR000722">
    <property type="entry name" value="RNA_pol_asu"/>
</dbReference>
<geneLocation type="chloroplast" evidence="9"/>
<dbReference type="InterPro" id="IPR044893">
    <property type="entry name" value="RNA_pol_Rpb1_clamp_domain"/>
</dbReference>
<keyword evidence="9" id="KW-0150">Chloroplast</keyword>
<evidence type="ECO:0000256" key="4">
    <source>
        <dbReference type="ARBA" id="ARBA00022695"/>
    </source>
</evidence>
<evidence type="ECO:0000256" key="5">
    <source>
        <dbReference type="ARBA" id="ARBA00023163"/>
    </source>
</evidence>
<dbReference type="EC" id="2.7.7.6" evidence="7"/>
<keyword evidence="3 7" id="KW-0808">Transferase</keyword>
<comment type="catalytic activity">
    <reaction evidence="6 7">
        <text>RNA(n) + a ribonucleoside 5'-triphosphate = RNA(n+1) + diphosphate</text>
        <dbReference type="Rhea" id="RHEA:21248"/>
        <dbReference type="Rhea" id="RHEA-COMP:14527"/>
        <dbReference type="Rhea" id="RHEA-COMP:17342"/>
        <dbReference type="ChEBI" id="CHEBI:33019"/>
        <dbReference type="ChEBI" id="CHEBI:61557"/>
        <dbReference type="ChEBI" id="CHEBI:140395"/>
        <dbReference type="EC" id="2.7.7.6"/>
    </reaction>
</comment>
<name>A0A890CJC8_9STRA</name>
<evidence type="ECO:0000256" key="6">
    <source>
        <dbReference type="ARBA" id="ARBA00048552"/>
    </source>
</evidence>
<dbReference type="Pfam" id="PF04997">
    <property type="entry name" value="RNA_pol_Rpb1_1"/>
    <property type="match status" value="1"/>
</dbReference>
<dbReference type="InterPro" id="IPR042102">
    <property type="entry name" value="RNA_pol_Rpb1_3_sf"/>
</dbReference>
<dbReference type="EMBL" id="MT872225">
    <property type="protein sequence ID" value="QRG32306.1"/>
    <property type="molecule type" value="Genomic_DNA"/>
</dbReference>
<dbReference type="Gene3D" id="4.10.860.120">
    <property type="entry name" value="RNA polymerase II, clamp domain"/>
    <property type="match status" value="1"/>
</dbReference>
<dbReference type="Pfam" id="PF00623">
    <property type="entry name" value="RNA_pol_Rpb1_2"/>
    <property type="match status" value="1"/>
</dbReference>
<dbReference type="SMART" id="SM00663">
    <property type="entry name" value="RPOLA_N"/>
    <property type="match status" value="1"/>
</dbReference>
<accession>A0A890CJC8</accession>
<gene>
    <name evidence="9" type="primary">rpoC1</name>
</gene>
<reference evidence="9" key="1">
    <citation type="submission" date="2020-08" db="EMBL/GenBank/DDBJ databases">
        <title>Environmental palaeogenomic reconstruction of an Ice Age algal population.</title>
        <authorList>
            <person name="Lammers Y."/>
            <person name="Heintzman P.D."/>
            <person name="Alsos I.G."/>
        </authorList>
    </citation>
    <scope>NUCLEOTIDE SEQUENCE</scope>
</reference>
<dbReference type="GO" id="GO:0006351">
    <property type="term" value="P:DNA-templated transcription"/>
    <property type="evidence" value="ECO:0007669"/>
    <property type="project" value="InterPro"/>
</dbReference>
<dbReference type="InterPro" id="IPR045867">
    <property type="entry name" value="DNA-dir_RpoC_beta_prime"/>
</dbReference>
<proteinExistence type="inferred from homology"/>
<dbReference type="PANTHER" id="PTHR19376:SF54">
    <property type="entry name" value="DNA-DIRECTED RNA POLYMERASE SUBUNIT BETA"/>
    <property type="match status" value="1"/>
</dbReference>
<dbReference type="AlphaFoldDB" id="A0A890CJC8"/>
<evidence type="ECO:0000313" key="9">
    <source>
        <dbReference type="EMBL" id="QRG32062.1"/>
    </source>
</evidence>
<organism evidence="9">
    <name type="scientific">Nannochloropsis limnetica</name>
    <dbReference type="NCBI Taxonomy" id="120807"/>
    <lineage>
        <taxon>Eukaryota</taxon>
        <taxon>Sar</taxon>
        <taxon>Stramenopiles</taxon>
        <taxon>Ochrophyta</taxon>
        <taxon>Eustigmatophyceae</taxon>
        <taxon>Eustigmatales</taxon>
        <taxon>Monodopsidaceae</taxon>
        <taxon>Nannochloropsis</taxon>
    </lineage>
</organism>
<dbReference type="PANTHER" id="PTHR19376">
    <property type="entry name" value="DNA-DIRECTED RNA POLYMERASE"/>
    <property type="match status" value="1"/>
</dbReference>
<evidence type="ECO:0000256" key="2">
    <source>
        <dbReference type="ARBA" id="ARBA00022478"/>
    </source>
</evidence>
<dbReference type="Gene3D" id="1.10.274.100">
    <property type="entry name" value="RNA polymerase Rpb1, domain 3"/>
    <property type="match status" value="1"/>
</dbReference>
<dbReference type="InterPro" id="IPR006592">
    <property type="entry name" value="RNA_pol_N"/>
</dbReference>
<dbReference type="InterPro" id="IPR007066">
    <property type="entry name" value="RNA_pol_Rpb1_3"/>
</dbReference>
<keyword evidence="4 7" id="KW-0548">Nucleotidyltransferase</keyword>
<dbReference type="GO" id="GO:0003899">
    <property type="term" value="F:DNA-directed RNA polymerase activity"/>
    <property type="evidence" value="ECO:0007669"/>
    <property type="project" value="UniProtKB-EC"/>
</dbReference>